<feature type="region of interest" description="Disordered" evidence="1">
    <location>
        <begin position="405"/>
        <end position="426"/>
    </location>
</feature>
<sequence>MEIKDKIFTELMAALSLMMDLDENRKLYHAWRVGVLAEKMARKVVPECASQIFYAGLLHDIGAISLPDHVVHYTDPEDHLRYPVIFNHPHKGAQIVGEIEPLKGVAAMILDHHEHWDGSGYPRGIRGNRISLGGQILRICDTFDVLSRVKPPLDIGGMKTLLAARRGSEFSDQIFELMIAVLEEGNFFYEIMDDQKVGEMVVKTVESMPHPQTGYCERGISKIIQVFGRVIDAKHEYTAGHSSRVAFYTSLIAQNLGLAGSEVKKLEFAAYLHDAGKVAIPPAILDKPGRLTLEEFKVMKRHPVYTMEILSMVSALKELAPISGHHHEKYDGSGYPDGLSRDVIPLGARIMAVADAFDAMTSARPYQKMKDGWEAKEELVKRAGSQFDPEVVKVAVRALPDHPQSVESGRVISGETSDSDNMFVGR</sequence>
<dbReference type="AlphaFoldDB" id="A0A5S5ANS2"/>
<keyword evidence="4" id="KW-1185">Reference proteome</keyword>
<protein>
    <submittedName>
        <fullName evidence="3">HD domain-containing protein</fullName>
    </submittedName>
</protein>
<dbReference type="RefSeq" id="WP_148867295.1">
    <property type="nucleotide sequence ID" value="NZ_VNHO01000015.1"/>
</dbReference>
<dbReference type="PANTHER" id="PTHR45228:SF4">
    <property type="entry name" value="LIPOPROTEIN"/>
    <property type="match status" value="1"/>
</dbReference>
<dbReference type="Gene3D" id="1.10.3210.10">
    <property type="entry name" value="Hypothetical protein af1432"/>
    <property type="match status" value="2"/>
</dbReference>
<evidence type="ECO:0000259" key="2">
    <source>
        <dbReference type="PROSITE" id="PS51832"/>
    </source>
</evidence>
<reference evidence="3 4" key="1">
    <citation type="submission" date="2019-07" db="EMBL/GenBank/DDBJ databases">
        <title>Genomic Encyclopedia of Type Strains, Phase I: the one thousand microbial genomes (KMG-I) project.</title>
        <authorList>
            <person name="Kyrpides N."/>
        </authorList>
    </citation>
    <scope>NUCLEOTIDE SEQUENCE [LARGE SCALE GENOMIC DNA]</scope>
    <source>
        <strain evidence="3 4">DSM 16647</strain>
    </source>
</reference>
<proteinExistence type="predicted"/>
<dbReference type="Proteomes" id="UP000322294">
    <property type="component" value="Unassembled WGS sequence"/>
</dbReference>
<feature type="domain" description="HD-GYP" evidence="2">
    <location>
        <begin position="1"/>
        <end position="194"/>
    </location>
</feature>
<evidence type="ECO:0000256" key="1">
    <source>
        <dbReference type="SAM" id="MobiDB-lite"/>
    </source>
</evidence>
<dbReference type="Pfam" id="PF13487">
    <property type="entry name" value="HD_5"/>
    <property type="match status" value="2"/>
</dbReference>
<evidence type="ECO:0000313" key="4">
    <source>
        <dbReference type="Proteomes" id="UP000322294"/>
    </source>
</evidence>
<dbReference type="PROSITE" id="PS51832">
    <property type="entry name" value="HD_GYP"/>
    <property type="match status" value="2"/>
</dbReference>
<evidence type="ECO:0000313" key="3">
    <source>
        <dbReference type="EMBL" id="TYP53307.1"/>
    </source>
</evidence>
<dbReference type="SUPFAM" id="SSF109604">
    <property type="entry name" value="HD-domain/PDEase-like"/>
    <property type="match status" value="2"/>
</dbReference>
<organism evidence="3 4">
    <name type="scientific">Thermosediminibacter litoriperuensis</name>
    <dbReference type="NCBI Taxonomy" id="291989"/>
    <lineage>
        <taxon>Bacteria</taxon>
        <taxon>Bacillati</taxon>
        <taxon>Bacillota</taxon>
        <taxon>Clostridia</taxon>
        <taxon>Thermosediminibacterales</taxon>
        <taxon>Thermosediminibacteraceae</taxon>
        <taxon>Thermosediminibacter</taxon>
    </lineage>
</organism>
<accession>A0A5S5ANS2</accession>
<dbReference type="CDD" id="cd00077">
    <property type="entry name" value="HDc"/>
    <property type="match status" value="2"/>
</dbReference>
<dbReference type="InterPro" id="IPR052020">
    <property type="entry name" value="Cyclic_di-GMP/3'3'-cGAMP_PDE"/>
</dbReference>
<dbReference type="EMBL" id="VNHO01000015">
    <property type="protein sequence ID" value="TYP53307.1"/>
    <property type="molecule type" value="Genomic_DNA"/>
</dbReference>
<dbReference type="SMART" id="SM00471">
    <property type="entry name" value="HDc"/>
    <property type="match status" value="2"/>
</dbReference>
<dbReference type="PANTHER" id="PTHR45228">
    <property type="entry name" value="CYCLIC DI-GMP PHOSPHODIESTERASE TM_0186-RELATED"/>
    <property type="match status" value="1"/>
</dbReference>
<dbReference type="InterPro" id="IPR003607">
    <property type="entry name" value="HD/PDEase_dom"/>
</dbReference>
<dbReference type="InterPro" id="IPR037522">
    <property type="entry name" value="HD_GYP_dom"/>
</dbReference>
<comment type="caution">
    <text evidence="3">The sequence shown here is derived from an EMBL/GenBank/DDBJ whole genome shotgun (WGS) entry which is preliminary data.</text>
</comment>
<gene>
    <name evidence="3" type="ORF">LZ11_01548</name>
</gene>
<dbReference type="OrthoDB" id="10822at2"/>
<name>A0A5S5ANS2_9FIRM</name>
<feature type="domain" description="HD-GYP" evidence="2">
    <location>
        <begin position="216"/>
        <end position="411"/>
    </location>
</feature>